<comment type="caution">
    <text evidence="1">The sequence shown here is derived from an EMBL/GenBank/DDBJ whole genome shotgun (WGS) entry which is preliminary data.</text>
</comment>
<sequence>MRVLILSKALAVGPYQRKAEELAALPDIDLTVAVPPSWREPGALEQKLERRFVRGYRLAELPIWFNGRHHEHFYPAIARLVATVRPDVFHIDEESFNFATFHAMRAGVQ</sequence>
<dbReference type="Proteomes" id="UP000050509">
    <property type="component" value="Unassembled WGS sequence"/>
</dbReference>
<dbReference type="EMBL" id="LJCR01002503">
    <property type="protein sequence ID" value="KPV48634.1"/>
    <property type="molecule type" value="Genomic_DNA"/>
</dbReference>
<gene>
    <name evidence="1" type="ORF">SE17_37010</name>
</gene>
<reference evidence="1 2" key="1">
    <citation type="submission" date="2015-09" db="EMBL/GenBank/DDBJ databases">
        <title>Draft genome sequence of Kouleothrix aurantiaca JCM 19913.</title>
        <authorList>
            <person name="Hemp J."/>
        </authorList>
    </citation>
    <scope>NUCLEOTIDE SEQUENCE [LARGE SCALE GENOMIC DNA]</scope>
    <source>
        <strain evidence="1 2">COM-B</strain>
    </source>
</reference>
<protein>
    <submittedName>
        <fullName evidence="1">Glycosyl transferase family 1</fullName>
    </submittedName>
</protein>
<feature type="non-terminal residue" evidence="1">
    <location>
        <position position="109"/>
    </location>
</feature>
<proteinExistence type="predicted"/>
<organism evidence="1 2">
    <name type="scientific">Kouleothrix aurantiaca</name>
    <dbReference type="NCBI Taxonomy" id="186479"/>
    <lineage>
        <taxon>Bacteria</taxon>
        <taxon>Bacillati</taxon>
        <taxon>Chloroflexota</taxon>
        <taxon>Chloroflexia</taxon>
        <taxon>Chloroflexales</taxon>
        <taxon>Roseiflexineae</taxon>
        <taxon>Roseiflexaceae</taxon>
        <taxon>Kouleothrix</taxon>
    </lineage>
</organism>
<name>A0A0P9H3S0_9CHLR</name>
<dbReference type="GO" id="GO:0016740">
    <property type="term" value="F:transferase activity"/>
    <property type="evidence" value="ECO:0007669"/>
    <property type="project" value="UniProtKB-KW"/>
</dbReference>
<keyword evidence="2" id="KW-1185">Reference proteome</keyword>
<evidence type="ECO:0000313" key="2">
    <source>
        <dbReference type="Proteomes" id="UP000050509"/>
    </source>
</evidence>
<evidence type="ECO:0000313" key="1">
    <source>
        <dbReference type="EMBL" id="KPV48634.1"/>
    </source>
</evidence>
<dbReference type="AlphaFoldDB" id="A0A0P9H3S0"/>
<keyword evidence="1" id="KW-0808">Transferase</keyword>
<accession>A0A0P9H3S0</accession>